<dbReference type="GO" id="GO:0003333">
    <property type="term" value="P:amino acid transmembrane transport"/>
    <property type="evidence" value="ECO:0007669"/>
    <property type="project" value="InterPro"/>
</dbReference>
<evidence type="ECO:0000256" key="4">
    <source>
        <dbReference type="ARBA" id="ARBA00022519"/>
    </source>
</evidence>
<evidence type="ECO:0000313" key="10">
    <source>
        <dbReference type="EMBL" id="OGN27665.1"/>
    </source>
</evidence>
<comment type="caution">
    <text evidence="10">The sequence shown here is derived from an EMBL/GenBank/DDBJ whole genome shotgun (WGS) entry which is preliminary data.</text>
</comment>
<dbReference type="GO" id="GO:0015173">
    <property type="term" value="F:aromatic amino acid transmembrane transporter activity"/>
    <property type="evidence" value="ECO:0007669"/>
    <property type="project" value="InterPro"/>
</dbReference>
<keyword evidence="2" id="KW-0813">Transport</keyword>
<evidence type="ECO:0000256" key="5">
    <source>
        <dbReference type="ARBA" id="ARBA00022692"/>
    </source>
</evidence>
<dbReference type="Pfam" id="PF03222">
    <property type="entry name" value="Trp_Tyr_perm"/>
    <property type="match status" value="1"/>
</dbReference>
<sequence length="361" mass="39133">MVGVGIFGLPFAFSKAGFWVGAILLVVIAAETVLIYMMYGEVVLRTGAKHQLTGYTSKYLGPVFRKLTFFAAVLTGYAALLAYIIISGDFLNTIFSSFFYAPLASYSVIFFIFASLAVLKGLKTVSWLEFLFTSFFAVVIVLFFSAGAEHIDQANYTGRMMSYAYLPYGVLLFAFGGLVGVPLGRELLAGHERKLRRAIILGVLGVAALYAVFTLTVVGISGEATSPDAISGLFEFIGARISVIGAVFGITAITSAFLTLASGLVEVFRFDYRIHKYKAWLLVITPPLLLFLAGLRTFVDVIGLAGGVAIGIEHIAVVLTYAKAKTHGDRVPEYSLGIPNWILYIIMAMLAAGIAYYLIMR</sequence>
<organism evidence="10 11">
    <name type="scientific">Candidatus Yanofskybacteria bacterium RIFCSPLOWO2_01_FULL_49_17</name>
    <dbReference type="NCBI Taxonomy" id="1802700"/>
    <lineage>
        <taxon>Bacteria</taxon>
        <taxon>Candidatus Yanofskyibacteriota</taxon>
    </lineage>
</organism>
<evidence type="ECO:0008006" key="12">
    <source>
        <dbReference type="Google" id="ProtNLM"/>
    </source>
</evidence>
<evidence type="ECO:0000256" key="7">
    <source>
        <dbReference type="ARBA" id="ARBA00022989"/>
    </source>
</evidence>
<dbReference type="Gene3D" id="1.20.1740.10">
    <property type="entry name" value="Amino acid/polyamine transporter I"/>
    <property type="match status" value="1"/>
</dbReference>
<keyword evidence="3" id="KW-1003">Cell membrane</keyword>
<comment type="subcellular location">
    <subcellularLocation>
        <location evidence="1">Cell inner membrane</location>
        <topology evidence="1">Multi-pass membrane protein</topology>
    </subcellularLocation>
</comment>
<keyword evidence="8 9" id="KW-0472">Membrane</keyword>
<dbReference type="AlphaFoldDB" id="A0A1F8GQG9"/>
<evidence type="ECO:0000256" key="6">
    <source>
        <dbReference type="ARBA" id="ARBA00022970"/>
    </source>
</evidence>
<evidence type="ECO:0000256" key="8">
    <source>
        <dbReference type="ARBA" id="ARBA00023136"/>
    </source>
</evidence>
<evidence type="ECO:0000313" key="11">
    <source>
        <dbReference type="Proteomes" id="UP000178444"/>
    </source>
</evidence>
<feature type="transmembrane region" description="Helical" evidence="9">
    <location>
        <begin position="341"/>
        <end position="359"/>
    </location>
</feature>
<name>A0A1F8GQG9_9BACT</name>
<keyword evidence="5 9" id="KW-0812">Transmembrane</keyword>
<evidence type="ECO:0000256" key="2">
    <source>
        <dbReference type="ARBA" id="ARBA00022448"/>
    </source>
</evidence>
<keyword evidence="7 9" id="KW-1133">Transmembrane helix</keyword>
<feature type="transmembrane region" description="Helical" evidence="9">
    <location>
        <begin position="165"/>
        <end position="188"/>
    </location>
</feature>
<dbReference type="GO" id="GO:0005886">
    <property type="term" value="C:plasma membrane"/>
    <property type="evidence" value="ECO:0007669"/>
    <property type="project" value="UniProtKB-SubCell"/>
</dbReference>
<evidence type="ECO:0000256" key="9">
    <source>
        <dbReference type="SAM" id="Phobius"/>
    </source>
</evidence>
<keyword evidence="6" id="KW-0029">Amino-acid transport</keyword>
<dbReference type="Proteomes" id="UP000178444">
    <property type="component" value="Unassembled WGS sequence"/>
</dbReference>
<gene>
    <name evidence="10" type="ORF">A2941_01600</name>
</gene>
<evidence type="ECO:0000256" key="3">
    <source>
        <dbReference type="ARBA" id="ARBA00022475"/>
    </source>
</evidence>
<feature type="transmembrane region" description="Helical" evidence="9">
    <location>
        <begin position="277"/>
        <end position="295"/>
    </location>
</feature>
<evidence type="ECO:0000256" key="1">
    <source>
        <dbReference type="ARBA" id="ARBA00004429"/>
    </source>
</evidence>
<feature type="transmembrane region" description="Helical" evidence="9">
    <location>
        <begin position="67"/>
        <end position="86"/>
    </location>
</feature>
<dbReference type="PANTHER" id="PTHR46997:SF2">
    <property type="entry name" value="TYROSINE-SPECIFIC TRANSPORT SYSTEM"/>
    <property type="match status" value="1"/>
</dbReference>
<dbReference type="EMBL" id="MGKO01000008">
    <property type="protein sequence ID" value="OGN27665.1"/>
    <property type="molecule type" value="Genomic_DNA"/>
</dbReference>
<feature type="transmembrane region" description="Helical" evidence="9">
    <location>
        <begin position="16"/>
        <end position="39"/>
    </location>
</feature>
<proteinExistence type="predicted"/>
<dbReference type="InterPro" id="IPR013059">
    <property type="entry name" value="Trp_tyr_transpt"/>
</dbReference>
<feature type="transmembrane region" description="Helical" evidence="9">
    <location>
        <begin position="98"/>
        <end position="119"/>
    </location>
</feature>
<dbReference type="InterPro" id="IPR018227">
    <property type="entry name" value="Amino_acid_transport_2"/>
</dbReference>
<feature type="transmembrane region" description="Helical" evidence="9">
    <location>
        <begin position="126"/>
        <end position="145"/>
    </location>
</feature>
<feature type="transmembrane region" description="Helical" evidence="9">
    <location>
        <begin position="200"/>
        <end position="221"/>
    </location>
</feature>
<dbReference type="PANTHER" id="PTHR46997">
    <property type="entry name" value="LOW AFFINITY TRYPTOPHAN PERMEASE-RELATED"/>
    <property type="match status" value="1"/>
</dbReference>
<feature type="transmembrane region" description="Helical" evidence="9">
    <location>
        <begin position="241"/>
        <end position="265"/>
    </location>
</feature>
<reference evidence="10 11" key="1">
    <citation type="journal article" date="2016" name="Nat. Commun.">
        <title>Thousands of microbial genomes shed light on interconnected biogeochemical processes in an aquifer system.</title>
        <authorList>
            <person name="Anantharaman K."/>
            <person name="Brown C.T."/>
            <person name="Hug L.A."/>
            <person name="Sharon I."/>
            <person name="Castelle C.J."/>
            <person name="Probst A.J."/>
            <person name="Thomas B.C."/>
            <person name="Singh A."/>
            <person name="Wilkins M.J."/>
            <person name="Karaoz U."/>
            <person name="Brodie E.L."/>
            <person name="Williams K.H."/>
            <person name="Hubbard S.S."/>
            <person name="Banfield J.F."/>
        </authorList>
    </citation>
    <scope>NUCLEOTIDE SEQUENCE [LARGE SCALE GENOMIC DNA]</scope>
</reference>
<protein>
    <recommendedName>
        <fullName evidence="12">Amino acid transporter transmembrane domain-containing protein</fullName>
    </recommendedName>
</protein>
<keyword evidence="4" id="KW-0997">Cell inner membrane</keyword>
<accession>A0A1F8GQG9</accession>